<dbReference type="InterPro" id="IPR025709">
    <property type="entry name" value="Leu_tRNA-synth_edit"/>
</dbReference>
<dbReference type="KEGG" id="cpo:COPRO5265_0622"/>
<dbReference type="NCBIfam" id="TIGR00396">
    <property type="entry name" value="leuS_bact"/>
    <property type="match status" value="1"/>
</dbReference>
<feature type="domain" description="Leucyl-tRNA synthetase editing" evidence="14">
    <location>
        <begin position="234"/>
        <end position="419"/>
    </location>
</feature>
<dbReference type="RefSeq" id="WP_012543639.1">
    <property type="nucleotide sequence ID" value="NC_011295.1"/>
</dbReference>
<keyword evidence="3 9" id="KW-0436">Ligase</keyword>
<dbReference type="EC" id="6.1.1.4" evidence="9"/>
<evidence type="ECO:0000259" key="12">
    <source>
        <dbReference type="Pfam" id="PF08264"/>
    </source>
</evidence>
<dbReference type="Pfam" id="PF08264">
    <property type="entry name" value="Anticodon_1"/>
    <property type="match status" value="1"/>
</dbReference>
<dbReference type="FunFam" id="3.40.50.620:FF:000100">
    <property type="entry name" value="probable leucine--tRNA ligase, mitochondrial"/>
    <property type="match status" value="1"/>
</dbReference>
<dbReference type="InterPro" id="IPR009008">
    <property type="entry name" value="Val/Leu/Ile-tRNA-synth_edit"/>
</dbReference>
<feature type="binding site" evidence="9">
    <location>
        <position position="597"/>
    </location>
    <ligand>
        <name>ATP</name>
        <dbReference type="ChEBI" id="CHEBI:30616"/>
    </ligand>
</feature>
<dbReference type="InterPro" id="IPR009080">
    <property type="entry name" value="tRNAsynth_Ia_anticodon-bd"/>
</dbReference>
<evidence type="ECO:0000256" key="2">
    <source>
        <dbReference type="ARBA" id="ARBA00022490"/>
    </source>
</evidence>
<organism evidence="15 16">
    <name type="scientific">Coprothermobacter proteolyticus (strain ATCC 35245 / DSM 5265 / OCM 4 / BT)</name>
    <dbReference type="NCBI Taxonomy" id="309798"/>
    <lineage>
        <taxon>Bacteria</taxon>
        <taxon>Pseudomonadati</taxon>
        <taxon>Coprothermobacterota</taxon>
        <taxon>Coprothermobacteria</taxon>
        <taxon>Coprothermobacterales</taxon>
        <taxon>Coprothermobacteraceae</taxon>
        <taxon>Coprothermobacter</taxon>
    </lineage>
</organism>
<dbReference type="GO" id="GO:0005829">
    <property type="term" value="C:cytosol"/>
    <property type="evidence" value="ECO:0007669"/>
    <property type="project" value="TreeGrafter"/>
</dbReference>
<reference evidence="15 16" key="2">
    <citation type="journal article" date="2014" name="Genome Announc.">
        <title>Complete Genome Sequence of Coprothermobacter proteolyticus DSM 5265.</title>
        <authorList>
            <person name="Alexiev A."/>
            <person name="Coil D.A."/>
            <person name="Badger J.H."/>
            <person name="Enticknap J."/>
            <person name="Ward N."/>
            <person name="Robb F.T."/>
            <person name="Eisen J.A."/>
        </authorList>
    </citation>
    <scope>NUCLEOTIDE SEQUENCE [LARGE SCALE GENOMIC DNA]</scope>
    <source>
        <strain evidence="16">ATCC 35245 / DSM 5265 / OCM 4 / BT</strain>
    </source>
</reference>
<evidence type="ECO:0000256" key="7">
    <source>
        <dbReference type="ARBA" id="ARBA00023146"/>
    </source>
</evidence>
<dbReference type="Pfam" id="PF09334">
    <property type="entry name" value="tRNA-synt_1g"/>
    <property type="match status" value="1"/>
</dbReference>
<dbReference type="GO" id="GO:0006429">
    <property type="term" value="P:leucyl-tRNA aminoacylation"/>
    <property type="evidence" value="ECO:0007669"/>
    <property type="project" value="UniProtKB-UniRule"/>
</dbReference>
<evidence type="ECO:0000256" key="9">
    <source>
        <dbReference type="HAMAP-Rule" id="MF_00049"/>
    </source>
</evidence>
<dbReference type="SUPFAM" id="SSF50677">
    <property type="entry name" value="ValRS/IleRS/LeuRS editing domain"/>
    <property type="match status" value="1"/>
</dbReference>
<dbReference type="EMBL" id="CP001145">
    <property type="protein sequence ID" value="ACI16987.1"/>
    <property type="molecule type" value="Genomic_DNA"/>
</dbReference>
<protein>
    <recommendedName>
        <fullName evidence="9">Leucine--tRNA ligase</fullName>
        <ecNumber evidence="9">6.1.1.4</ecNumber>
    </recommendedName>
    <alternativeName>
        <fullName evidence="9">Leucyl-tRNA synthetase</fullName>
        <shortName evidence="9">LeuRS</shortName>
    </alternativeName>
</protein>
<keyword evidence="7 9" id="KW-0030">Aminoacyl-tRNA synthetase</keyword>
<dbReference type="GO" id="GO:0004823">
    <property type="term" value="F:leucine-tRNA ligase activity"/>
    <property type="evidence" value="ECO:0007669"/>
    <property type="project" value="UniProtKB-UniRule"/>
</dbReference>
<dbReference type="InterPro" id="IPR002300">
    <property type="entry name" value="aa-tRNA-synth_Ia"/>
</dbReference>
<evidence type="ECO:0000313" key="16">
    <source>
        <dbReference type="Proteomes" id="UP000001732"/>
    </source>
</evidence>
<dbReference type="InterPro" id="IPR002302">
    <property type="entry name" value="Leu-tRNA-ligase"/>
</dbReference>
<name>B5Y880_COPPD</name>
<comment type="catalytic activity">
    <reaction evidence="8 9">
        <text>tRNA(Leu) + L-leucine + ATP = L-leucyl-tRNA(Leu) + AMP + diphosphate</text>
        <dbReference type="Rhea" id="RHEA:11688"/>
        <dbReference type="Rhea" id="RHEA-COMP:9613"/>
        <dbReference type="Rhea" id="RHEA-COMP:9622"/>
        <dbReference type="ChEBI" id="CHEBI:30616"/>
        <dbReference type="ChEBI" id="CHEBI:33019"/>
        <dbReference type="ChEBI" id="CHEBI:57427"/>
        <dbReference type="ChEBI" id="CHEBI:78442"/>
        <dbReference type="ChEBI" id="CHEBI:78494"/>
        <dbReference type="ChEBI" id="CHEBI:456215"/>
        <dbReference type="EC" id="6.1.1.4"/>
    </reaction>
</comment>
<evidence type="ECO:0000256" key="3">
    <source>
        <dbReference type="ARBA" id="ARBA00022598"/>
    </source>
</evidence>
<dbReference type="Pfam" id="PF00133">
    <property type="entry name" value="tRNA-synt_1"/>
    <property type="match status" value="1"/>
</dbReference>
<keyword evidence="16" id="KW-1185">Reference proteome</keyword>
<dbReference type="GO" id="GO:0005524">
    <property type="term" value="F:ATP binding"/>
    <property type="evidence" value="ECO:0007669"/>
    <property type="project" value="UniProtKB-UniRule"/>
</dbReference>
<evidence type="ECO:0000256" key="10">
    <source>
        <dbReference type="RuleBase" id="RU363035"/>
    </source>
</evidence>
<dbReference type="PROSITE" id="PS00178">
    <property type="entry name" value="AA_TRNA_LIGASE_I"/>
    <property type="match status" value="1"/>
</dbReference>
<evidence type="ECO:0000256" key="8">
    <source>
        <dbReference type="ARBA" id="ARBA00047469"/>
    </source>
</evidence>
<feature type="short sequence motif" description="'KMSKS' region" evidence="9">
    <location>
        <begin position="594"/>
        <end position="598"/>
    </location>
</feature>
<reference evidence="16" key="1">
    <citation type="submission" date="2008-08" db="EMBL/GenBank/DDBJ databases">
        <title>The complete genome sequence of Coprothermobacter proteolyticus strain ATCC 5245 / DSM 5265 / BT.</title>
        <authorList>
            <person name="Dodson R.J."/>
            <person name="Durkin A.S."/>
            <person name="Wu M."/>
            <person name="Eisen J."/>
            <person name="Sutton G."/>
        </authorList>
    </citation>
    <scope>NUCLEOTIDE SEQUENCE [LARGE SCALE GENOMIC DNA]</scope>
    <source>
        <strain evidence="16">ATCC 35245 / DSM 5265 / OCM 4 / BT</strain>
    </source>
</reference>
<dbReference type="PANTHER" id="PTHR43740:SF2">
    <property type="entry name" value="LEUCINE--TRNA LIGASE, MITOCHONDRIAL"/>
    <property type="match status" value="1"/>
</dbReference>
<dbReference type="Pfam" id="PF13603">
    <property type="entry name" value="tRNA-synt_1_2"/>
    <property type="match status" value="1"/>
</dbReference>
<dbReference type="OrthoDB" id="9810365at2"/>
<keyword evidence="2 9" id="KW-0963">Cytoplasm</keyword>
<dbReference type="HAMAP" id="MF_00049_B">
    <property type="entry name" value="Leu_tRNA_synth_B"/>
    <property type="match status" value="1"/>
</dbReference>
<dbReference type="PANTHER" id="PTHR43740">
    <property type="entry name" value="LEUCYL-TRNA SYNTHETASE"/>
    <property type="match status" value="1"/>
</dbReference>
<dbReference type="Gene3D" id="3.10.20.590">
    <property type="match status" value="1"/>
</dbReference>
<dbReference type="Proteomes" id="UP000001732">
    <property type="component" value="Chromosome"/>
</dbReference>
<dbReference type="FunFam" id="3.40.50.620:FF:000003">
    <property type="entry name" value="Leucine--tRNA ligase"/>
    <property type="match status" value="1"/>
</dbReference>
<feature type="domain" description="Methionyl/Leucyl tRNA synthetase" evidence="13">
    <location>
        <begin position="54"/>
        <end position="195"/>
    </location>
</feature>
<feature type="domain" description="Methionyl/Valyl/Leucyl/Isoleucyl-tRNA synthetase anticodon-binding" evidence="12">
    <location>
        <begin position="678"/>
        <end position="800"/>
    </location>
</feature>
<keyword evidence="4 9" id="KW-0547">Nucleotide-binding</keyword>
<dbReference type="GO" id="GO:0002161">
    <property type="term" value="F:aminoacyl-tRNA deacylase activity"/>
    <property type="evidence" value="ECO:0007669"/>
    <property type="project" value="InterPro"/>
</dbReference>
<dbReference type="Gene3D" id="1.10.730.10">
    <property type="entry name" value="Isoleucyl-tRNA Synthetase, Domain 1"/>
    <property type="match status" value="1"/>
</dbReference>
<dbReference type="STRING" id="309798.COPRO5265_0622"/>
<evidence type="ECO:0000259" key="11">
    <source>
        <dbReference type="Pfam" id="PF00133"/>
    </source>
</evidence>
<accession>B5Y880</accession>
<dbReference type="SUPFAM" id="SSF52374">
    <property type="entry name" value="Nucleotidylyl transferase"/>
    <property type="match status" value="1"/>
</dbReference>
<gene>
    <name evidence="9 15" type="primary">leuS</name>
    <name evidence="15" type="ordered locus">COPRO5265_0622</name>
</gene>
<dbReference type="PRINTS" id="PR00985">
    <property type="entry name" value="TRNASYNTHLEU"/>
</dbReference>
<dbReference type="InterPro" id="IPR014729">
    <property type="entry name" value="Rossmann-like_a/b/a_fold"/>
</dbReference>
<dbReference type="CDD" id="cd00812">
    <property type="entry name" value="LeuRS_core"/>
    <property type="match status" value="1"/>
</dbReference>
<dbReference type="eggNOG" id="COG0495">
    <property type="taxonomic scope" value="Bacteria"/>
</dbReference>
<dbReference type="InterPro" id="IPR001412">
    <property type="entry name" value="aa-tRNA-synth_I_CS"/>
</dbReference>
<dbReference type="Gene3D" id="3.40.50.620">
    <property type="entry name" value="HUPs"/>
    <property type="match status" value="2"/>
</dbReference>
<dbReference type="InterPro" id="IPR015413">
    <property type="entry name" value="Methionyl/Leucyl_tRNA_Synth"/>
</dbReference>
<comment type="subcellular location">
    <subcellularLocation>
        <location evidence="9">Cytoplasm</location>
    </subcellularLocation>
</comment>
<dbReference type="FunFam" id="1.10.730.10:FF:000011">
    <property type="entry name" value="Leucine--tRNA ligase chloroplastic/mitochondrial"/>
    <property type="match status" value="1"/>
</dbReference>
<dbReference type="CDD" id="cd07958">
    <property type="entry name" value="Anticodon_Ia_Leu_BEm"/>
    <property type="match status" value="1"/>
</dbReference>
<feature type="domain" description="Aminoacyl-tRNA synthetase class Ia" evidence="11">
    <location>
        <begin position="432"/>
        <end position="634"/>
    </location>
</feature>
<evidence type="ECO:0000256" key="4">
    <source>
        <dbReference type="ARBA" id="ARBA00022741"/>
    </source>
</evidence>
<evidence type="ECO:0000259" key="14">
    <source>
        <dbReference type="Pfam" id="PF13603"/>
    </source>
</evidence>
<keyword evidence="6 9" id="KW-0648">Protein biosynthesis</keyword>
<dbReference type="SUPFAM" id="SSF47323">
    <property type="entry name" value="Anticodon-binding domain of a subclass of class I aminoacyl-tRNA synthetases"/>
    <property type="match status" value="1"/>
</dbReference>
<evidence type="ECO:0000256" key="5">
    <source>
        <dbReference type="ARBA" id="ARBA00022840"/>
    </source>
</evidence>
<evidence type="ECO:0000256" key="6">
    <source>
        <dbReference type="ARBA" id="ARBA00022917"/>
    </source>
</evidence>
<evidence type="ECO:0000259" key="13">
    <source>
        <dbReference type="Pfam" id="PF09334"/>
    </source>
</evidence>
<evidence type="ECO:0000256" key="1">
    <source>
        <dbReference type="ARBA" id="ARBA00005594"/>
    </source>
</evidence>
<feature type="short sequence motif" description="'HIGH' region" evidence="9">
    <location>
        <begin position="56"/>
        <end position="66"/>
    </location>
</feature>
<comment type="similarity">
    <text evidence="1 9 10">Belongs to the class-I aminoacyl-tRNA synthetase family.</text>
</comment>
<keyword evidence="5 9" id="KW-0067">ATP-binding</keyword>
<evidence type="ECO:0000313" key="15">
    <source>
        <dbReference type="EMBL" id="ACI16987.1"/>
    </source>
</evidence>
<proteinExistence type="inferred from homology"/>
<sequence length="838" mass="96299">MKVRQSAKNNESNGSTEYDFKKAEERWSKYWQERGLFKANGTLGTKPKQYVLEMFPYPSGKLHMGHVRNYSLGDVVARYNRMRGFDVLHPMGWDAFGLPAENAAIERGIHPENWTLSNIGYMREQMKKLGFSYDWDREVATCLPDYYKWTQWLFLKLYENGLAYKKRAKVNWCPHCKTVLANEQVIDGKCWRCHSPIEKREIEQWFFKITAYAEDLLNDLDNLDWPEHVKAQQRNWIGRSEGALVKFAIEGTDKVIEIFTTRLDTIYGATFMVLAPEHPLAMELVQGTALKELYDEYLKRISLKSEIDRLSTEKEKEGFFLGKYAVNPFNGERIPIYAGDYVLTEYGTGAIMAVPAHDERDYAFAVKYNIPIRPVVVPKDGEEIKNGEVFTEYGVLVNSGPYTGKTSEEAQKLMAEYLEEHNLGQKSVTYRLRDWLVSRQRYWGAPIPVVYCEHCGTVPVPEDQLPVILPREVDYLPGDLVSPLATDEEFVHTTCPKCGGPARRETDTMDTFVDSSWYYLRYVDPHNEQAPFDKELAQYWMPVDIYIGGVEHAVLHLLYSRFITKALKDMGYVTISEPFSKLFTQGMVTLGGSAMSKSKGNIVDPDDILRDYGADAARMYTLFVAPPEKDFEWSQQGLEGIVRFIRRIWNFYCKYADEVKEAVAAPMGKLFEGMSEYDEKALRAVNRLVYRVTEDIEDNYRFNTAIAAMMEFLNEVTDYDEKVSSAVMKTLLETFAKVLAPFVPFLAEELWAMLGNAPSVHEQSWPQWDESMLQENTVEVAVQINGKFRGTVVVRNGASEEEVREAVMSSGNFSKYLSKEGGYKKCFYVPNKIINFIV</sequence>
<dbReference type="InterPro" id="IPR013155">
    <property type="entry name" value="M/V/L/I-tRNA-synth_anticd-bd"/>
</dbReference>
<dbReference type="AlphaFoldDB" id="B5Y880"/>